<evidence type="ECO:0000313" key="6">
    <source>
        <dbReference type="EMBL" id="SHI34360.1"/>
    </source>
</evidence>
<comment type="similarity">
    <text evidence="5">Belongs to the CbiD family.</text>
</comment>
<dbReference type="AlphaFoldDB" id="A0A1M6ACW7"/>
<organism evidence="6 7">
    <name type="scientific">Vibrio aerogenes CECT 7868</name>
    <dbReference type="NCBI Taxonomy" id="1216006"/>
    <lineage>
        <taxon>Bacteria</taxon>
        <taxon>Pseudomonadati</taxon>
        <taxon>Pseudomonadota</taxon>
        <taxon>Gammaproteobacteria</taxon>
        <taxon>Vibrionales</taxon>
        <taxon>Vibrionaceae</taxon>
        <taxon>Vibrio</taxon>
    </lineage>
</organism>
<dbReference type="STRING" id="1216006.VA7868_03544"/>
<dbReference type="SUPFAM" id="SSF111342">
    <property type="entry name" value="CbiD-like"/>
    <property type="match status" value="1"/>
</dbReference>
<evidence type="ECO:0000256" key="5">
    <source>
        <dbReference type="HAMAP-Rule" id="MF_00787"/>
    </source>
</evidence>
<dbReference type="PIRSF" id="PIRSF026782">
    <property type="entry name" value="CbiD"/>
    <property type="match status" value="1"/>
</dbReference>
<keyword evidence="1 5" id="KW-0169">Cobalamin biosynthesis</keyword>
<dbReference type="EC" id="2.1.1.195" evidence="5"/>
<evidence type="ECO:0000256" key="1">
    <source>
        <dbReference type="ARBA" id="ARBA00022573"/>
    </source>
</evidence>
<reference evidence="6 7" key="1">
    <citation type="submission" date="2016-11" db="EMBL/GenBank/DDBJ databases">
        <authorList>
            <person name="Jaros S."/>
            <person name="Januszkiewicz K."/>
            <person name="Wedrychowicz H."/>
        </authorList>
    </citation>
    <scope>NUCLEOTIDE SEQUENCE [LARGE SCALE GENOMIC DNA]</scope>
    <source>
        <strain evidence="6 7">CECT 7868</strain>
    </source>
</reference>
<gene>
    <name evidence="5" type="primary">cbiD</name>
    <name evidence="6" type="ORF">VA7868_03544</name>
</gene>
<dbReference type="GO" id="GO:0043780">
    <property type="term" value="F:cobalt-precorrin-5B C1-methyltransferase activity"/>
    <property type="evidence" value="ECO:0007669"/>
    <property type="project" value="RHEA"/>
</dbReference>
<proteinExistence type="inferred from homology"/>
<dbReference type="InterPro" id="IPR002748">
    <property type="entry name" value="CbiD"/>
</dbReference>
<dbReference type="GO" id="GO:0032259">
    <property type="term" value="P:methylation"/>
    <property type="evidence" value="ECO:0007669"/>
    <property type="project" value="UniProtKB-KW"/>
</dbReference>
<name>A0A1M6ACW7_9VIBR</name>
<evidence type="ECO:0000256" key="4">
    <source>
        <dbReference type="ARBA" id="ARBA00022691"/>
    </source>
</evidence>
<evidence type="ECO:0000313" key="7">
    <source>
        <dbReference type="Proteomes" id="UP000184608"/>
    </source>
</evidence>
<dbReference type="Proteomes" id="UP000184608">
    <property type="component" value="Unassembled WGS sequence"/>
</dbReference>
<dbReference type="PANTHER" id="PTHR35863:SF1">
    <property type="entry name" value="COBALT-PRECORRIN-5B C(1)-METHYLTRANSFERASE"/>
    <property type="match status" value="1"/>
</dbReference>
<dbReference type="HAMAP" id="MF_00787">
    <property type="entry name" value="CbiD"/>
    <property type="match status" value="1"/>
</dbReference>
<sequence>MGKLKRSKHHSELRQGYTTGACAAAAARAAVRTLITRELSDDIAIRLPNHDWVTFPLVRLEPVFSEIVFSETHRPENALPESVQFKKNTEVTAGIIKDAGDDPDCTHGLEIQCTARWCDEPGIHLKGGVGVATVTLPGLELPVGEPAINPVPRAHIAEMVQLELAQVPDTISQQYGIELTISVPGGEEAAKQTISERLGLVGGISIIGTRGTVKPFSTSAYAASVRQSIQIARANGLHHVILTTGGRSEKAAMTHFPQASDMAFIQAGDFIGVGLRAGKRYGISQVSLVTMIGKLAKLTSGRMMTHVSGHAIDFNHLSQLAAETQLPDAVCQQIAHANTGRHMLELVREHQPQSFLNRLCEEARKHASQYVAGASEIEVILIDFDGTPLAGAKKG</sequence>
<accession>A0A1M6ACW7</accession>
<dbReference type="InterPro" id="IPR036074">
    <property type="entry name" value="CbiD_sf"/>
</dbReference>
<comment type="catalytic activity">
    <reaction evidence="5">
        <text>Co-precorrin-5B + S-adenosyl-L-methionine = Co-precorrin-6A + S-adenosyl-L-homocysteine</text>
        <dbReference type="Rhea" id="RHEA:26285"/>
        <dbReference type="ChEBI" id="CHEBI:57856"/>
        <dbReference type="ChEBI" id="CHEBI:59789"/>
        <dbReference type="ChEBI" id="CHEBI:60063"/>
        <dbReference type="ChEBI" id="CHEBI:60064"/>
        <dbReference type="EC" id="2.1.1.195"/>
    </reaction>
</comment>
<evidence type="ECO:0000256" key="3">
    <source>
        <dbReference type="ARBA" id="ARBA00022679"/>
    </source>
</evidence>
<protein>
    <recommendedName>
        <fullName evidence="5">Cobalt-precorrin-5B C(1)-methyltransferase</fullName>
        <ecNumber evidence="5">2.1.1.195</ecNumber>
    </recommendedName>
    <alternativeName>
        <fullName evidence="5">Cobalt-precorrin-6A synthase</fullName>
    </alternativeName>
</protein>
<keyword evidence="2 5" id="KW-0489">Methyltransferase</keyword>
<dbReference type="EMBL" id="FQXZ01000039">
    <property type="protein sequence ID" value="SHI34360.1"/>
    <property type="molecule type" value="Genomic_DNA"/>
</dbReference>
<evidence type="ECO:0000256" key="2">
    <source>
        <dbReference type="ARBA" id="ARBA00022603"/>
    </source>
</evidence>
<dbReference type="Gene3D" id="3.30.2110.10">
    <property type="entry name" value="CbiD-like"/>
    <property type="match status" value="1"/>
</dbReference>
<dbReference type="UniPathway" id="UPA00148">
    <property type="reaction ID" value="UER00227"/>
</dbReference>
<dbReference type="PANTHER" id="PTHR35863">
    <property type="entry name" value="COBALT-PRECORRIN-5B C(1)-METHYLTRANSFERASE"/>
    <property type="match status" value="1"/>
</dbReference>
<keyword evidence="4 5" id="KW-0949">S-adenosyl-L-methionine</keyword>
<comment type="pathway">
    <text evidence="5">Cofactor biosynthesis; adenosylcobalamin biosynthesis; cob(II)yrinate a,c-diamide from sirohydrochlorin (anaerobic route): step 6/10.</text>
</comment>
<dbReference type="NCBIfam" id="NF000849">
    <property type="entry name" value="PRK00075.1-1"/>
    <property type="match status" value="1"/>
</dbReference>
<keyword evidence="3 5" id="KW-0808">Transferase</keyword>
<dbReference type="GO" id="GO:0019251">
    <property type="term" value="P:anaerobic cobalamin biosynthetic process"/>
    <property type="evidence" value="ECO:0007669"/>
    <property type="project" value="UniProtKB-UniRule"/>
</dbReference>
<dbReference type="RefSeq" id="WP_245796951.1">
    <property type="nucleotide sequence ID" value="NZ_FQXZ01000039.1"/>
</dbReference>
<dbReference type="Pfam" id="PF01888">
    <property type="entry name" value="CbiD"/>
    <property type="match status" value="1"/>
</dbReference>
<dbReference type="NCBIfam" id="TIGR00312">
    <property type="entry name" value="cbiD"/>
    <property type="match status" value="1"/>
</dbReference>
<comment type="function">
    <text evidence="5">Catalyzes the methylation of C-1 in cobalt-precorrin-5B to form cobalt-precorrin-6A.</text>
</comment>
<keyword evidence="7" id="KW-1185">Reference proteome</keyword>